<dbReference type="InterPro" id="IPR036397">
    <property type="entry name" value="RNaseH_sf"/>
</dbReference>
<dbReference type="Proteomes" id="UP000887159">
    <property type="component" value="Unassembled WGS sequence"/>
</dbReference>
<sequence>MEPPSPLVTTPLVMDAAVFEVTSIDLCGPLFLKTDKKFWIALATWAVYQTVHLELVSSLSTECVILALR</sequence>
<organism evidence="1 2">
    <name type="scientific">Trichonephila clavipes</name>
    <name type="common">Golden silk orbweaver</name>
    <name type="synonym">Nephila clavipes</name>
    <dbReference type="NCBI Taxonomy" id="2585209"/>
    <lineage>
        <taxon>Eukaryota</taxon>
        <taxon>Metazoa</taxon>
        <taxon>Ecdysozoa</taxon>
        <taxon>Arthropoda</taxon>
        <taxon>Chelicerata</taxon>
        <taxon>Arachnida</taxon>
        <taxon>Araneae</taxon>
        <taxon>Araneomorphae</taxon>
        <taxon>Entelegynae</taxon>
        <taxon>Araneoidea</taxon>
        <taxon>Nephilidae</taxon>
        <taxon>Trichonephila</taxon>
    </lineage>
</organism>
<accession>A0A8X6VVM1</accession>
<gene>
    <name evidence="1" type="ORF">TNCV_3940591</name>
</gene>
<reference evidence="1" key="1">
    <citation type="submission" date="2020-08" db="EMBL/GenBank/DDBJ databases">
        <title>Multicomponent nature underlies the extraordinary mechanical properties of spider dragline silk.</title>
        <authorList>
            <person name="Kono N."/>
            <person name="Nakamura H."/>
            <person name="Mori M."/>
            <person name="Yoshida Y."/>
            <person name="Ohtoshi R."/>
            <person name="Malay A.D."/>
            <person name="Moran D.A.P."/>
            <person name="Tomita M."/>
            <person name="Numata K."/>
            <person name="Arakawa K."/>
        </authorList>
    </citation>
    <scope>NUCLEOTIDE SEQUENCE</scope>
</reference>
<proteinExistence type="predicted"/>
<dbReference type="GO" id="GO:0003676">
    <property type="term" value="F:nucleic acid binding"/>
    <property type="evidence" value="ECO:0007669"/>
    <property type="project" value="InterPro"/>
</dbReference>
<dbReference type="AlphaFoldDB" id="A0A8X6VVM1"/>
<comment type="caution">
    <text evidence="1">The sequence shown here is derived from an EMBL/GenBank/DDBJ whole genome shotgun (WGS) entry which is preliminary data.</text>
</comment>
<name>A0A8X6VVM1_TRICX</name>
<evidence type="ECO:0000313" key="2">
    <source>
        <dbReference type="Proteomes" id="UP000887159"/>
    </source>
</evidence>
<protein>
    <submittedName>
        <fullName evidence="1">Uncharacterized protein</fullName>
    </submittedName>
</protein>
<dbReference type="EMBL" id="BMAU01021363">
    <property type="protein sequence ID" value="GFY23363.1"/>
    <property type="molecule type" value="Genomic_DNA"/>
</dbReference>
<evidence type="ECO:0000313" key="1">
    <source>
        <dbReference type="EMBL" id="GFY23363.1"/>
    </source>
</evidence>
<dbReference type="Gene3D" id="3.30.420.10">
    <property type="entry name" value="Ribonuclease H-like superfamily/Ribonuclease H"/>
    <property type="match status" value="1"/>
</dbReference>
<keyword evidence="2" id="KW-1185">Reference proteome</keyword>